<feature type="transmembrane region" description="Helical" evidence="9">
    <location>
        <begin position="252"/>
        <end position="273"/>
    </location>
</feature>
<feature type="transmembrane region" description="Helical" evidence="9">
    <location>
        <begin position="409"/>
        <end position="427"/>
    </location>
</feature>
<name>A0ABS1F164_9PROT</name>
<accession>A0ABS1F164</accession>
<keyword evidence="6 9" id="KW-1133">Transmembrane helix</keyword>
<evidence type="ECO:0000259" key="11">
    <source>
        <dbReference type="Pfam" id="PF06808"/>
    </source>
</evidence>
<dbReference type="InterPro" id="IPR004681">
    <property type="entry name" value="TRAP_DctM"/>
</dbReference>
<feature type="transmembrane region" description="Helical" evidence="9">
    <location>
        <begin position="514"/>
        <end position="542"/>
    </location>
</feature>
<keyword evidence="5 9" id="KW-0812">Transmembrane</keyword>
<keyword evidence="13" id="KW-1185">Reference proteome</keyword>
<comment type="subcellular location">
    <subcellularLocation>
        <location evidence="1 8">Cell inner membrane</location>
        <topology evidence="1 8">Multi-pass membrane protein</topology>
    </subcellularLocation>
</comment>
<dbReference type="PANTHER" id="PTHR33362">
    <property type="entry name" value="SIALIC ACID TRAP TRANSPORTER PERMEASE PROTEIN SIAT-RELATED"/>
    <property type="match status" value="1"/>
</dbReference>
<evidence type="ECO:0000256" key="7">
    <source>
        <dbReference type="ARBA" id="ARBA00023136"/>
    </source>
</evidence>
<evidence type="ECO:0000259" key="10">
    <source>
        <dbReference type="Pfam" id="PF04290"/>
    </source>
</evidence>
<keyword evidence="4 8" id="KW-0997">Cell inner membrane</keyword>
<evidence type="ECO:0000313" key="13">
    <source>
        <dbReference type="Proteomes" id="UP000652760"/>
    </source>
</evidence>
<feature type="transmembrane region" description="Helical" evidence="9">
    <location>
        <begin position="598"/>
        <end position="619"/>
    </location>
</feature>
<comment type="function">
    <text evidence="8">Part of the tripartite ATP-independent periplasmic (TRAP) transport system.</text>
</comment>
<evidence type="ECO:0000256" key="2">
    <source>
        <dbReference type="ARBA" id="ARBA00022448"/>
    </source>
</evidence>
<dbReference type="Proteomes" id="UP000652760">
    <property type="component" value="Unassembled WGS sequence"/>
</dbReference>
<organism evidence="12 13">
    <name type="scientific">Azospirillum endophyticum</name>
    <dbReference type="NCBI Taxonomy" id="2800326"/>
    <lineage>
        <taxon>Bacteria</taxon>
        <taxon>Pseudomonadati</taxon>
        <taxon>Pseudomonadota</taxon>
        <taxon>Alphaproteobacteria</taxon>
        <taxon>Rhodospirillales</taxon>
        <taxon>Azospirillaceae</taxon>
        <taxon>Azospirillum</taxon>
    </lineage>
</organism>
<feature type="transmembrane region" description="Helical" evidence="9">
    <location>
        <begin position="474"/>
        <end position="494"/>
    </location>
</feature>
<feature type="transmembrane region" description="Helical" evidence="9">
    <location>
        <begin position="367"/>
        <end position="389"/>
    </location>
</feature>
<feature type="transmembrane region" description="Helical" evidence="9">
    <location>
        <begin position="145"/>
        <end position="165"/>
    </location>
</feature>
<feature type="transmembrane region" description="Helical" evidence="9">
    <location>
        <begin position="293"/>
        <end position="323"/>
    </location>
</feature>
<evidence type="ECO:0000256" key="3">
    <source>
        <dbReference type="ARBA" id="ARBA00022475"/>
    </source>
</evidence>
<feature type="transmembrane region" description="Helical" evidence="9">
    <location>
        <begin position="554"/>
        <end position="578"/>
    </location>
</feature>
<evidence type="ECO:0000256" key="8">
    <source>
        <dbReference type="RuleBase" id="RU369079"/>
    </source>
</evidence>
<evidence type="ECO:0000256" key="4">
    <source>
        <dbReference type="ARBA" id="ARBA00022519"/>
    </source>
</evidence>
<keyword evidence="3" id="KW-1003">Cell membrane</keyword>
<dbReference type="EMBL" id="JAENHM010000024">
    <property type="protein sequence ID" value="MBK1837158.1"/>
    <property type="molecule type" value="Genomic_DNA"/>
</dbReference>
<dbReference type="InterPro" id="IPR055348">
    <property type="entry name" value="DctQ"/>
</dbReference>
<feature type="transmembrane region" description="Helical" evidence="9">
    <location>
        <begin position="433"/>
        <end position="453"/>
    </location>
</feature>
<comment type="caution">
    <text evidence="12">The sequence shown here is derived from an EMBL/GenBank/DDBJ whole genome shotgun (WGS) entry which is preliminary data.</text>
</comment>
<feature type="transmembrane region" description="Helical" evidence="9">
    <location>
        <begin position="105"/>
        <end position="125"/>
    </location>
</feature>
<feature type="transmembrane region" description="Helical" evidence="9">
    <location>
        <begin position="65"/>
        <end position="84"/>
    </location>
</feature>
<keyword evidence="2 8" id="KW-0813">Transport</keyword>
<dbReference type="Pfam" id="PF04290">
    <property type="entry name" value="DctQ"/>
    <property type="match status" value="1"/>
</dbReference>
<evidence type="ECO:0000256" key="9">
    <source>
        <dbReference type="SAM" id="Phobius"/>
    </source>
</evidence>
<evidence type="ECO:0000256" key="5">
    <source>
        <dbReference type="ARBA" id="ARBA00022692"/>
    </source>
</evidence>
<feature type="transmembrane region" description="Helical" evidence="9">
    <location>
        <begin position="172"/>
        <end position="192"/>
    </location>
</feature>
<evidence type="ECO:0000256" key="1">
    <source>
        <dbReference type="ARBA" id="ARBA00004429"/>
    </source>
</evidence>
<dbReference type="Pfam" id="PF06808">
    <property type="entry name" value="DctM"/>
    <property type="match status" value="1"/>
</dbReference>
<protein>
    <submittedName>
        <fullName evidence="12">TRAP transporter large permease subunit</fullName>
    </submittedName>
</protein>
<evidence type="ECO:0000313" key="12">
    <source>
        <dbReference type="EMBL" id="MBK1837158.1"/>
    </source>
</evidence>
<evidence type="ECO:0000256" key="6">
    <source>
        <dbReference type="ARBA" id="ARBA00022989"/>
    </source>
</evidence>
<dbReference type="NCBIfam" id="TIGR00786">
    <property type="entry name" value="dctM"/>
    <property type="match status" value="1"/>
</dbReference>
<sequence>MAQASTTGGVDGRTLAPKHSGVIPKIVSLIEIIAGLALVADLVVVVGSVLGRHLFDAPLVWSDDVARALLLSLSFFGAAAALAHGENAGVTFFVDQLPPWIRAPIDCLVSVTVVVVAGALCWNSFLLTRETAGQTVGAGIPQEVFFAPICLSAAAMTVFALDQAWHHKLRHILLSVAMLGVVAGLWTLWSLASPDTLPGMPVAMLIAFVVALVLSVPIGFVLALTALVFIWGGDILPGEIFAQQMARGIDNFVLLAVPFFILVGYLMEANGMSVRLITLLRQGVGRMRGGLDVVMVLSMVIFSGISGSKMADVAAVGSVLVPAARKSGQKPGDAVALLAASAVMAETIPPCVNLIILGFVANLSIGGLFVAGLLPSALMASALIVMAIAMGKKAPAPDLAESAAPMKGLLGSALAAIGLIVLIFGGYRSGFATATEISAFAVLYALVVGGFLFREMTWKTAAQVMGKAAVRSGMVLFIVAAAQSLAYVLTLQQIPHAVADFMVELSSAHGTWVFLLLSVLILIFMGSVLEGAAALIIFGPLLMPVARQLGIDPLHYGIILVIGMGIGLFAPPLGLGLYGSCLIGGVRLEETVKPIMKYLGVLFLCLLVIAFVPDITTALPHAFGY</sequence>
<feature type="transmembrane region" description="Helical" evidence="9">
    <location>
        <begin position="335"/>
        <end position="361"/>
    </location>
</feature>
<feature type="domain" description="TRAP C4-dicarboxylate transport system permease DctM subunit" evidence="11">
    <location>
        <begin position="205"/>
        <end position="615"/>
    </location>
</feature>
<dbReference type="RefSeq" id="WP_200191464.1">
    <property type="nucleotide sequence ID" value="NZ_JAENHM010000024.1"/>
</dbReference>
<reference evidence="13" key="1">
    <citation type="submission" date="2021-01" db="EMBL/GenBank/DDBJ databases">
        <title>Genome public.</title>
        <authorList>
            <person name="Liu C."/>
            <person name="Sun Q."/>
        </authorList>
    </citation>
    <scope>NUCLEOTIDE SEQUENCE [LARGE SCALE GENOMIC DNA]</scope>
    <source>
        <strain evidence="13">YIM B02556</strain>
    </source>
</reference>
<feature type="domain" description="Tripartite ATP-independent periplasmic transporters DctQ component" evidence="10">
    <location>
        <begin position="43"/>
        <end position="166"/>
    </location>
</feature>
<dbReference type="InterPro" id="IPR010656">
    <property type="entry name" value="DctM"/>
</dbReference>
<gene>
    <name evidence="12" type="ORF">JHL17_07015</name>
</gene>
<proteinExistence type="predicted"/>
<dbReference type="PANTHER" id="PTHR33362:SF2">
    <property type="entry name" value="TRAP TRANSPORTER LARGE PERMEASE PROTEIN"/>
    <property type="match status" value="1"/>
</dbReference>
<feature type="transmembrane region" description="Helical" evidence="9">
    <location>
        <begin position="26"/>
        <end position="50"/>
    </location>
</feature>
<feature type="transmembrane region" description="Helical" evidence="9">
    <location>
        <begin position="204"/>
        <end position="231"/>
    </location>
</feature>
<keyword evidence="7 9" id="KW-0472">Membrane</keyword>